<keyword evidence="4" id="KW-1185">Reference proteome</keyword>
<dbReference type="Pfam" id="PF04425">
    <property type="entry name" value="Bul1_N"/>
    <property type="match status" value="1"/>
</dbReference>
<evidence type="ECO:0000313" key="3">
    <source>
        <dbReference type="EMBL" id="SGZ54032.1"/>
    </source>
</evidence>
<proteinExistence type="predicted"/>
<dbReference type="EMBL" id="LT635759">
    <property type="protein sequence ID" value="SGZ54032.1"/>
    <property type="molecule type" value="Genomic_DNA"/>
</dbReference>
<evidence type="ECO:0000259" key="2">
    <source>
        <dbReference type="Pfam" id="PF04426"/>
    </source>
</evidence>
<evidence type="ECO:0000259" key="1">
    <source>
        <dbReference type="Pfam" id="PF04425"/>
    </source>
</evidence>
<dbReference type="STRING" id="45354.A0A1L0DDP4"/>
<sequence>MNEDFNEVRPQVSAKSLDDELINSILPSYHMFQSTISKRLVPNDENYKVDPPRYEMSPLNSGAVTPVASAATMSPLAMFDLSEFPFPNPNPNLNPEDDSEDFTQNSAQLFEKTILANVHKLDNLMDTSNSMASHLDVEITFTDSVCQKGVKPNIIDVSNREYRQEEYLHGYVTMTNRFTEPIPFDIVYVIFEGSLVVVQSSNGPKDHTHPPTVFKFLNMPDLFASWTYANIDRLATDEGNPHDWCVGEKDPYDDTVLSIDAKRLFQPGVTYKRFFSFRIPDRLLDDNCDVHNLDGHCTMLPTLGNPVSITSSRRFHDFTEKKIKDFSFMDTFISYSVSTKIIGKASQYNHKVPKDKFVLTKEVSVPIRVLPFTIQPEYPDYWAKKVLASFKALKDTVEQKIDEGTLVLLSKNSGSVLSLTSMVSQLSPLTSRGLTSEKLRHLYNVPSTSSKNNKSEELPLYQNLTSYRKQKLTGFSKVLGVFSLSTPKIKYSFPYIPPLQYRNPLQRYNTQLEIPIDISYSYEYEGDNQTPPEPKSVSCELIVMTARSKKHLIPLEFNHDMCFLDYVVDDFATKKTGEDYPNFDSIVIKPYHDYLHRLTSIMKRVGFNDDAFRVETQLFKDIKSLATLQTKHINLAIEDVRIESSSDSSMGYYKNLAAIPWSETQATTNANCKIFTKKVKLHLDLDTCHLKGTTPLAGKSAFDTICLVPDFQTCLLVRLYYVRITVKHKNGASQVVHVPVTIE</sequence>
<dbReference type="PANTHER" id="PTHR31904:SF1">
    <property type="entry name" value="BYPASS OF STOP CODON PROTEIN 5-RELATED"/>
    <property type="match status" value="1"/>
</dbReference>
<feature type="domain" description="Bul1 C-terminal" evidence="2">
    <location>
        <begin position="513"/>
        <end position="742"/>
    </location>
</feature>
<gene>
    <name evidence="3" type="ORF">SAMEA4029010_CIC11G00000005901</name>
</gene>
<name>A0A1L0DDP4_9ASCO</name>
<dbReference type="InterPro" id="IPR039634">
    <property type="entry name" value="Bul1-like"/>
</dbReference>
<feature type="domain" description="Bul1 N-terminal" evidence="1">
    <location>
        <begin position="15"/>
        <end position="408"/>
    </location>
</feature>
<organism evidence="3 4">
    <name type="scientific">Sungouiella intermedia</name>
    <dbReference type="NCBI Taxonomy" id="45354"/>
    <lineage>
        <taxon>Eukaryota</taxon>
        <taxon>Fungi</taxon>
        <taxon>Dikarya</taxon>
        <taxon>Ascomycota</taxon>
        <taxon>Saccharomycotina</taxon>
        <taxon>Pichiomycetes</taxon>
        <taxon>Metschnikowiaceae</taxon>
        <taxon>Sungouiella</taxon>
    </lineage>
</organism>
<dbReference type="Proteomes" id="UP000182334">
    <property type="component" value="Chromosome IV"/>
</dbReference>
<reference evidence="3 4" key="1">
    <citation type="submission" date="2016-10" db="EMBL/GenBank/DDBJ databases">
        <authorList>
            <person name="de Groot N.N."/>
        </authorList>
    </citation>
    <scope>NUCLEOTIDE SEQUENCE [LARGE SCALE GENOMIC DNA]</scope>
    <source>
        <strain evidence="3 4">CBS 141442</strain>
    </source>
</reference>
<dbReference type="AlphaFoldDB" id="A0A1L0DDP4"/>
<accession>A0A1L0DDP4</accession>
<dbReference type="Pfam" id="PF04426">
    <property type="entry name" value="Bul1_C"/>
    <property type="match status" value="1"/>
</dbReference>
<dbReference type="OrthoDB" id="420195at2759"/>
<dbReference type="InterPro" id="IPR007519">
    <property type="entry name" value="Bul1_N"/>
</dbReference>
<protein>
    <submittedName>
        <fullName evidence="3">CIC11C00000005901</fullName>
    </submittedName>
</protein>
<dbReference type="InterPro" id="IPR022794">
    <property type="entry name" value="Bul1_C"/>
</dbReference>
<dbReference type="PANTHER" id="PTHR31904">
    <property type="entry name" value="BYPASS OF STOP CODON PROTEIN 5-RELATED"/>
    <property type="match status" value="1"/>
</dbReference>
<evidence type="ECO:0000313" key="4">
    <source>
        <dbReference type="Proteomes" id="UP000182334"/>
    </source>
</evidence>